<reference evidence="1 2" key="1">
    <citation type="submission" date="2016-10" db="EMBL/GenBank/DDBJ databases">
        <authorList>
            <person name="de Groot N.N."/>
        </authorList>
    </citation>
    <scope>NUCLEOTIDE SEQUENCE [LARGE SCALE GENOMIC DNA]</scope>
    <source>
        <strain evidence="1 2">CGMCC 1.8891</strain>
    </source>
</reference>
<protein>
    <submittedName>
        <fullName evidence="1">Uncharacterized protein</fullName>
    </submittedName>
</protein>
<dbReference type="Proteomes" id="UP000183299">
    <property type="component" value="Unassembled WGS sequence"/>
</dbReference>
<proteinExistence type="predicted"/>
<name>A0A1I3VN13_9RHOB</name>
<accession>A0A1I3VN13</accession>
<evidence type="ECO:0000313" key="2">
    <source>
        <dbReference type="Proteomes" id="UP000183299"/>
    </source>
</evidence>
<gene>
    <name evidence="1" type="ORF">SAMN04488138_11665</name>
</gene>
<dbReference type="AlphaFoldDB" id="A0A1I3VN13"/>
<evidence type="ECO:0000313" key="1">
    <source>
        <dbReference type="EMBL" id="SFJ96550.1"/>
    </source>
</evidence>
<sequence length="106" mass="12186">MKVGDGLQGAAADCNSAEETHAWFDSRVAHHFHKKNNVFKDTVSRRLEISRYNYQWVIAKVSRTLDLHRIKFVTCSPTTPTTQFMLAFCAENQLSVHWENLEANAF</sequence>
<keyword evidence="2" id="KW-1185">Reference proteome</keyword>
<dbReference type="EMBL" id="FORY01000016">
    <property type="protein sequence ID" value="SFJ96550.1"/>
    <property type="molecule type" value="Genomic_DNA"/>
</dbReference>
<organism evidence="1 2">
    <name type="scientific">Celeribacter halophilus</name>
    <dbReference type="NCBI Taxonomy" id="576117"/>
    <lineage>
        <taxon>Bacteria</taxon>
        <taxon>Pseudomonadati</taxon>
        <taxon>Pseudomonadota</taxon>
        <taxon>Alphaproteobacteria</taxon>
        <taxon>Rhodobacterales</taxon>
        <taxon>Roseobacteraceae</taxon>
        <taxon>Celeribacter</taxon>
    </lineage>
</organism>